<evidence type="ECO:0000313" key="1">
    <source>
        <dbReference type="EMBL" id="TGE09963.1"/>
    </source>
</evidence>
<dbReference type="SUPFAM" id="SSF53474">
    <property type="entry name" value="alpha/beta-Hydrolases"/>
    <property type="match status" value="1"/>
</dbReference>
<organism evidence="1 2">
    <name type="scientific">Hymenobacter fodinae</name>
    <dbReference type="NCBI Taxonomy" id="2510796"/>
    <lineage>
        <taxon>Bacteria</taxon>
        <taxon>Pseudomonadati</taxon>
        <taxon>Bacteroidota</taxon>
        <taxon>Cytophagia</taxon>
        <taxon>Cytophagales</taxon>
        <taxon>Hymenobacteraceae</taxon>
        <taxon>Hymenobacter</taxon>
    </lineage>
</organism>
<accession>A0A4Z0PCJ9</accession>
<gene>
    <name evidence="1" type="ORF">EU556_03825</name>
</gene>
<dbReference type="OrthoDB" id="877199at2"/>
<evidence type="ECO:0000313" key="2">
    <source>
        <dbReference type="Proteomes" id="UP000298337"/>
    </source>
</evidence>
<dbReference type="AlphaFoldDB" id="A0A4Z0PCJ9"/>
<name>A0A4Z0PCJ9_9BACT</name>
<proteinExistence type="predicted"/>
<sequence>MKSVRYACSAERKSASVGAQSGRWWLSAVALAFTTACSLDSSRDQPIIPLPTGHYEGPITYRGSELRVALDLREATPGQLQGDISFPENPGLSFPAGQLRYKEPQLRLEQDPAQPGGISLQALREGDFLRGVLSWDSAQVDFVWVRRGEAAPRGYREQAIKLRDAGLGQSATLRLPEDTIARHPAVVMLGIPAAQAVRLTREGYVTLALPATVPTDSGATAAVGAALALLRTQAAVDSSKVGIWSRGPAAPWAVAAAAQAQPQAAFVVLEGAPARTVAEAKAYQVLSQQRIPALGLYAALDTSLNISDNYRNLRRVLSLRRNGMVRTYPRATAAFIVPGRAAATGQWQWPTPAPGYWEGLTDWLRLVTK</sequence>
<keyword evidence="2" id="KW-1185">Reference proteome</keyword>
<dbReference type="EMBL" id="SRLA01000001">
    <property type="protein sequence ID" value="TGE09963.1"/>
    <property type="molecule type" value="Genomic_DNA"/>
</dbReference>
<reference evidence="1 2" key="1">
    <citation type="submission" date="2019-04" db="EMBL/GenBank/DDBJ databases">
        <authorList>
            <person name="Feng G."/>
            <person name="Zhang J."/>
            <person name="Zhu H."/>
        </authorList>
    </citation>
    <scope>NUCLEOTIDE SEQUENCE [LARGE SCALE GENOMIC DNA]</scope>
    <source>
        <strain evidence="1 2">92R-1</strain>
    </source>
</reference>
<dbReference type="RefSeq" id="WP_135431170.1">
    <property type="nucleotide sequence ID" value="NZ_SRLA01000001.1"/>
</dbReference>
<dbReference type="Gene3D" id="3.40.50.1820">
    <property type="entry name" value="alpha/beta hydrolase"/>
    <property type="match status" value="1"/>
</dbReference>
<protein>
    <submittedName>
        <fullName evidence="1">Uncharacterized protein</fullName>
    </submittedName>
</protein>
<dbReference type="Proteomes" id="UP000298337">
    <property type="component" value="Unassembled WGS sequence"/>
</dbReference>
<comment type="caution">
    <text evidence="1">The sequence shown here is derived from an EMBL/GenBank/DDBJ whole genome shotgun (WGS) entry which is preliminary data.</text>
</comment>
<dbReference type="InterPro" id="IPR029058">
    <property type="entry name" value="AB_hydrolase_fold"/>
</dbReference>